<keyword evidence="2" id="KW-1185">Reference proteome</keyword>
<name>A0AAN7EK76_QUERU</name>
<dbReference type="CDD" id="cd00303">
    <property type="entry name" value="retropepsin_like"/>
    <property type="match status" value="1"/>
</dbReference>
<accession>A0AAN7EK76</accession>
<reference evidence="1 2" key="1">
    <citation type="journal article" date="2023" name="G3 (Bethesda)">
        <title>A haplotype-resolved chromosome-scale genome for Quercus rubra L. provides insights into the genetics of adaptive traits for red oak species.</title>
        <authorList>
            <person name="Kapoor B."/>
            <person name="Jenkins J."/>
            <person name="Schmutz J."/>
            <person name="Zhebentyayeva T."/>
            <person name="Kuelheim C."/>
            <person name="Coggeshall M."/>
            <person name="Heim C."/>
            <person name="Lasky J.R."/>
            <person name="Leites L."/>
            <person name="Islam-Faridi N."/>
            <person name="Romero-Severson J."/>
            <person name="DeLeo V.L."/>
            <person name="Lucas S.M."/>
            <person name="Lazic D."/>
            <person name="Gailing O."/>
            <person name="Carlson J."/>
            <person name="Staton M."/>
        </authorList>
    </citation>
    <scope>NUCLEOTIDE SEQUENCE [LARGE SCALE GENOMIC DNA]</scope>
    <source>
        <strain evidence="1">Pseudo-F2</strain>
    </source>
</reference>
<sequence length="137" mass="15350">MIGSINRELTISYSDKDLTKKGKHHNDLLHIIVDSMGKRIPMVLVDDGSALNIYPSKTASCLGLSIEDFVPIDQHVRAYNNSRREVLGTITLELTIGPMVKKVDFQVLNIASCFNMLLGQPWIHDIKDVPSSLYQKV</sequence>
<comment type="caution">
    <text evidence="1">The sequence shown here is derived from an EMBL/GenBank/DDBJ whole genome shotgun (WGS) entry which is preliminary data.</text>
</comment>
<dbReference type="PANTHER" id="PTHR33240:SF15">
    <property type="entry name" value="GAG-PRO-LIKE PROTEIN"/>
    <property type="match status" value="1"/>
</dbReference>
<proteinExistence type="predicted"/>
<dbReference type="Gene3D" id="2.40.70.10">
    <property type="entry name" value="Acid Proteases"/>
    <property type="match status" value="1"/>
</dbReference>
<evidence type="ECO:0000313" key="1">
    <source>
        <dbReference type="EMBL" id="KAK4572944.1"/>
    </source>
</evidence>
<dbReference type="EMBL" id="JAXUIC010000009">
    <property type="protein sequence ID" value="KAK4572944.1"/>
    <property type="molecule type" value="Genomic_DNA"/>
</dbReference>
<organism evidence="1 2">
    <name type="scientific">Quercus rubra</name>
    <name type="common">Northern red oak</name>
    <name type="synonym">Quercus borealis</name>
    <dbReference type="NCBI Taxonomy" id="3512"/>
    <lineage>
        <taxon>Eukaryota</taxon>
        <taxon>Viridiplantae</taxon>
        <taxon>Streptophyta</taxon>
        <taxon>Embryophyta</taxon>
        <taxon>Tracheophyta</taxon>
        <taxon>Spermatophyta</taxon>
        <taxon>Magnoliopsida</taxon>
        <taxon>eudicotyledons</taxon>
        <taxon>Gunneridae</taxon>
        <taxon>Pentapetalae</taxon>
        <taxon>rosids</taxon>
        <taxon>fabids</taxon>
        <taxon>Fagales</taxon>
        <taxon>Fagaceae</taxon>
        <taxon>Quercus</taxon>
    </lineage>
</organism>
<dbReference type="Proteomes" id="UP001324115">
    <property type="component" value="Unassembled WGS sequence"/>
</dbReference>
<dbReference type="AlphaFoldDB" id="A0AAN7EK76"/>
<dbReference type="InterPro" id="IPR021109">
    <property type="entry name" value="Peptidase_aspartic_dom_sf"/>
</dbReference>
<gene>
    <name evidence="1" type="ORF">RGQ29_031070</name>
</gene>
<dbReference type="PANTHER" id="PTHR33240">
    <property type="entry name" value="OS08G0508500 PROTEIN"/>
    <property type="match status" value="1"/>
</dbReference>
<protein>
    <submittedName>
        <fullName evidence="1">Uncharacterized protein</fullName>
    </submittedName>
</protein>
<evidence type="ECO:0000313" key="2">
    <source>
        <dbReference type="Proteomes" id="UP001324115"/>
    </source>
</evidence>